<dbReference type="Proteomes" id="UP000662818">
    <property type="component" value="Chromosome"/>
</dbReference>
<evidence type="ECO:0000256" key="2">
    <source>
        <dbReference type="ARBA" id="ARBA00023002"/>
    </source>
</evidence>
<evidence type="ECO:0000259" key="4">
    <source>
        <dbReference type="Pfam" id="PF03446"/>
    </source>
</evidence>
<evidence type="ECO:0000313" key="6">
    <source>
        <dbReference type="Proteomes" id="UP000662818"/>
    </source>
</evidence>
<organism evidence="5 6">
    <name type="scientific">Nocardioides aromaticivorans</name>
    <dbReference type="NCBI Taxonomy" id="200618"/>
    <lineage>
        <taxon>Bacteria</taxon>
        <taxon>Bacillati</taxon>
        <taxon>Actinomycetota</taxon>
        <taxon>Actinomycetes</taxon>
        <taxon>Propionibacteriales</taxon>
        <taxon>Nocardioidaceae</taxon>
        <taxon>Nocardioides</taxon>
    </lineage>
</organism>
<protein>
    <recommendedName>
        <fullName evidence="4">6-phosphogluconate dehydrogenase NADP-binding domain-containing protein</fullName>
    </recommendedName>
</protein>
<dbReference type="PIRSF" id="PIRSF000103">
    <property type="entry name" value="HIBADH"/>
    <property type="match status" value="1"/>
</dbReference>
<keyword evidence="6" id="KW-1185">Reference proteome</keyword>
<dbReference type="EMBL" id="CP022295">
    <property type="protein sequence ID" value="QSR24879.1"/>
    <property type="molecule type" value="Genomic_DNA"/>
</dbReference>
<feature type="domain" description="6-phosphogluconate dehydrogenase NADP-binding" evidence="4">
    <location>
        <begin position="12"/>
        <end position="159"/>
    </location>
</feature>
<sequence length="317" mass="33199">MTTMPPNATGEVAVLGCGLMGAALARTLVRHGHSVVAWNRTHERAAALASDGVVALRDVAAAADRARVVILCLNDYEATHSVLTQVDDWRGRVVINLTSGTPGEAQAAGQWFGERDVPYLDGTIFCYPEDIGGQEALLAYAGASSTWHAVRPLLESLGPAPLHVGVDVRAANILLMGGSMFYLPAMVACTEMATYLHGQGISPEFGLRVMRMFARNLVTATGEIQTAIVNGNHRSDRATIDTYAHVDQPIADELARAGQRAPVVTAAARLLSDGQAAGMGGLGPSALSDLLAEASRRGEPVVKKPVGARVSSALSSP</sequence>
<dbReference type="InterPro" id="IPR013328">
    <property type="entry name" value="6PGD_dom2"/>
</dbReference>
<evidence type="ECO:0000256" key="3">
    <source>
        <dbReference type="SAM" id="MobiDB-lite"/>
    </source>
</evidence>
<dbReference type="Pfam" id="PF03446">
    <property type="entry name" value="NAD_binding_2"/>
    <property type="match status" value="1"/>
</dbReference>
<dbReference type="SUPFAM" id="SSF51735">
    <property type="entry name" value="NAD(P)-binding Rossmann-fold domains"/>
    <property type="match status" value="1"/>
</dbReference>
<dbReference type="InterPro" id="IPR015815">
    <property type="entry name" value="HIBADH-related"/>
</dbReference>
<dbReference type="InterPro" id="IPR051265">
    <property type="entry name" value="HIBADH-related_NP60_sf"/>
</dbReference>
<dbReference type="Gene3D" id="1.10.1040.10">
    <property type="entry name" value="N-(1-d-carboxylethyl)-l-norvaline Dehydrogenase, domain 2"/>
    <property type="match status" value="1"/>
</dbReference>
<gene>
    <name evidence="5" type="ORF">CFH99_04520</name>
</gene>
<evidence type="ECO:0000256" key="1">
    <source>
        <dbReference type="ARBA" id="ARBA00009080"/>
    </source>
</evidence>
<dbReference type="PANTHER" id="PTHR43580:SF2">
    <property type="entry name" value="CYTOKINE-LIKE NUCLEAR FACTOR N-PAC"/>
    <property type="match status" value="1"/>
</dbReference>
<keyword evidence="2" id="KW-0560">Oxidoreductase</keyword>
<reference evidence="5 6" key="1">
    <citation type="submission" date="2017-06" db="EMBL/GenBank/DDBJ databases">
        <title>Complete Genome Sequence of the Soil Carbazole-Degrading Bacterium Nocardioides aromaticivorans IC177.</title>
        <authorList>
            <person name="Vejarano F."/>
            <person name="Suzuki-Minakuchi C."/>
            <person name="Ohtsubo Y."/>
            <person name="Tsuda M."/>
            <person name="Okada K."/>
            <person name="Nojiri H."/>
        </authorList>
    </citation>
    <scope>NUCLEOTIDE SEQUENCE [LARGE SCALE GENOMIC DNA]</scope>
    <source>
        <strain evidence="5 6">IC177</strain>
    </source>
</reference>
<dbReference type="RefSeq" id="WP_207008867.1">
    <property type="nucleotide sequence ID" value="NZ_CP022295.1"/>
</dbReference>
<evidence type="ECO:0000313" key="5">
    <source>
        <dbReference type="EMBL" id="QSR24879.1"/>
    </source>
</evidence>
<name>A0ABX7PG91_9ACTN</name>
<feature type="region of interest" description="Disordered" evidence="3">
    <location>
        <begin position="296"/>
        <end position="317"/>
    </location>
</feature>
<dbReference type="InterPro" id="IPR036291">
    <property type="entry name" value="NAD(P)-bd_dom_sf"/>
</dbReference>
<dbReference type="Gene3D" id="3.40.50.720">
    <property type="entry name" value="NAD(P)-binding Rossmann-like Domain"/>
    <property type="match status" value="1"/>
</dbReference>
<accession>A0ABX7PG91</accession>
<comment type="similarity">
    <text evidence="1">Belongs to the HIBADH-related family.</text>
</comment>
<dbReference type="PANTHER" id="PTHR43580">
    <property type="entry name" value="OXIDOREDUCTASE GLYR1-RELATED"/>
    <property type="match status" value="1"/>
</dbReference>
<dbReference type="InterPro" id="IPR006115">
    <property type="entry name" value="6PGDH_NADP-bd"/>
</dbReference>
<proteinExistence type="inferred from homology"/>